<accession>A0A448XE98</accession>
<protein>
    <submittedName>
        <fullName evidence="1">Uncharacterized protein</fullName>
    </submittedName>
</protein>
<evidence type="ECO:0000313" key="2">
    <source>
        <dbReference type="Proteomes" id="UP000784294"/>
    </source>
</evidence>
<gene>
    <name evidence="1" type="ORF">PXEA_LOCUS28193</name>
</gene>
<keyword evidence="2" id="KW-1185">Reference proteome</keyword>
<reference evidence="1" key="1">
    <citation type="submission" date="2018-11" db="EMBL/GenBank/DDBJ databases">
        <authorList>
            <consortium name="Pathogen Informatics"/>
        </authorList>
    </citation>
    <scope>NUCLEOTIDE SEQUENCE</scope>
</reference>
<dbReference type="EMBL" id="CAAALY010248319">
    <property type="protein sequence ID" value="VEL34753.1"/>
    <property type="molecule type" value="Genomic_DNA"/>
</dbReference>
<name>A0A448XE98_9PLAT</name>
<sequence>MRMVSGAMATLPHYSITLRVLRPLPQHLTLLPPPGLVSASYGAHSCCFTEYTGMAAQSKSPPYGLALSFQETDFFGSGASPGAPHPYRLLGQSKFGQSVNKVSRLITCQRLAEEDDRTIVEHQLT</sequence>
<comment type="caution">
    <text evidence="1">The sequence shown here is derived from an EMBL/GenBank/DDBJ whole genome shotgun (WGS) entry which is preliminary data.</text>
</comment>
<dbReference type="Proteomes" id="UP000784294">
    <property type="component" value="Unassembled WGS sequence"/>
</dbReference>
<evidence type="ECO:0000313" key="1">
    <source>
        <dbReference type="EMBL" id="VEL34753.1"/>
    </source>
</evidence>
<proteinExistence type="predicted"/>
<dbReference type="AlphaFoldDB" id="A0A448XE98"/>
<organism evidence="1 2">
    <name type="scientific">Protopolystoma xenopodis</name>
    <dbReference type="NCBI Taxonomy" id="117903"/>
    <lineage>
        <taxon>Eukaryota</taxon>
        <taxon>Metazoa</taxon>
        <taxon>Spiralia</taxon>
        <taxon>Lophotrochozoa</taxon>
        <taxon>Platyhelminthes</taxon>
        <taxon>Monogenea</taxon>
        <taxon>Polyopisthocotylea</taxon>
        <taxon>Polystomatidea</taxon>
        <taxon>Polystomatidae</taxon>
        <taxon>Protopolystoma</taxon>
    </lineage>
</organism>